<proteinExistence type="predicted"/>
<dbReference type="Pfam" id="PF00176">
    <property type="entry name" value="SNF2-rel_dom"/>
    <property type="match status" value="1"/>
</dbReference>
<protein>
    <submittedName>
        <fullName evidence="5">SNF2 helicase associated domain-containing protein</fullName>
    </submittedName>
</protein>
<dbReference type="InterPro" id="IPR014001">
    <property type="entry name" value="Helicase_ATP-bd"/>
</dbReference>
<feature type="compositionally biased region" description="Basic residues" evidence="2">
    <location>
        <begin position="40"/>
        <end position="54"/>
    </location>
</feature>
<dbReference type="Gene3D" id="3.40.50.300">
    <property type="entry name" value="P-loop containing nucleotide triphosphate hydrolases"/>
    <property type="match status" value="1"/>
</dbReference>
<reference evidence="5" key="2">
    <citation type="journal article" date="2021" name="PeerJ">
        <title>Extensive microbial diversity within the chicken gut microbiome revealed by metagenomics and culture.</title>
        <authorList>
            <person name="Gilroy R."/>
            <person name="Ravi A."/>
            <person name="Getino M."/>
            <person name="Pursley I."/>
            <person name="Horton D.L."/>
            <person name="Alikhan N.F."/>
            <person name="Baker D."/>
            <person name="Gharbi K."/>
            <person name="Hall N."/>
            <person name="Watson M."/>
            <person name="Adriaenssens E.M."/>
            <person name="Foster-Nyarko E."/>
            <person name="Jarju S."/>
            <person name="Secka A."/>
            <person name="Antonio M."/>
            <person name="Oren A."/>
            <person name="Chaudhuri R.R."/>
            <person name="La Ragione R."/>
            <person name="Hildebrand F."/>
            <person name="Pallen M.J."/>
        </authorList>
    </citation>
    <scope>NUCLEOTIDE SEQUENCE</scope>
    <source>
        <strain evidence="5">ChiSjej4B22-8148</strain>
    </source>
</reference>
<reference evidence="5" key="1">
    <citation type="submission" date="2020-10" db="EMBL/GenBank/DDBJ databases">
        <authorList>
            <person name="Gilroy R."/>
        </authorList>
    </citation>
    <scope>NUCLEOTIDE SEQUENCE</scope>
    <source>
        <strain evidence="5">ChiSjej4B22-8148</strain>
    </source>
</reference>
<dbReference type="SMART" id="SM00490">
    <property type="entry name" value="HELICc"/>
    <property type="match status" value="1"/>
</dbReference>
<evidence type="ECO:0000313" key="5">
    <source>
        <dbReference type="EMBL" id="HIR13498.1"/>
    </source>
</evidence>
<keyword evidence="1" id="KW-0378">Hydrolase</keyword>
<dbReference type="CDD" id="cd18012">
    <property type="entry name" value="DEXQc_arch_SWI2_SNF2"/>
    <property type="match status" value="1"/>
</dbReference>
<feature type="domain" description="Helicase C-terminal" evidence="4">
    <location>
        <begin position="871"/>
        <end position="1019"/>
    </location>
</feature>
<dbReference type="PROSITE" id="PS51192">
    <property type="entry name" value="HELICASE_ATP_BIND_1"/>
    <property type="match status" value="1"/>
</dbReference>
<dbReference type="InterPro" id="IPR000330">
    <property type="entry name" value="SNF2_N"/>
</dbReference>
<evidence type="ECO:0000259" key="3">
    <source>
        <dbReference type="PROSITE" id="PS51192"/>
    </source>
</evidence>
<dbReference type="SUPFAM" id="SSF52540">
    <property type="entry name" value="P-loop containing nucleoside triphosphate hydrolases"/>
    <property type="match status" value="2"/>
</dbReference>
<organism evidence="5 6">
    <name type="scientific">Candidatus Choladousia intestinavium</name>
    <dbReference type="NCBI Taxonomy" id="2840727"/>
    <lineage>
        <taxon>Bacteria</taxon>
        <taxon>Bacillati</taxon>
        <taxon>Bacillota</taxon>
        <taxon>Clostridia</taxon>
        <taxon>Lachnospirales</taxon>
        <taxon>Lachnospiraceae</taxon>
        <taxon>Lachnospiraceae incertae sedis</taxon>
        <taxon>Candidatus Choladousia</taxon>
    </lineage>
</organism>
<evidence type="ECO:0000313" key="6">
    <source>
        <dbReference type="Proteomes" id="UP000886757"/>
    </source>
</evidence>
<comment type="caution">
    <text evidence="5">The sequence shown here is derived from an EMBL/GenBank/DDBJ whole genome shotgun (WGS) entry which is preliminary data.</text>
</comment>
<feature type="non-terminal residue" evidence="5">
    <location>
        <position position="1"/>
    </location>
</feature>
<feature type="domain" description="Helicase ATP-binding" evidence="3">
    <location>
        <begin position="583"/>
        <end position="744"/>
    </location>
</feature>
<evidence type="ECO:0000256" key="2">
    <source>
        <dbReference type="SAM" id="MobiDB-lite"/>
    </source>
</evidence>
<dbReference type="Pfam" id="PF08455">
    <property type="entry name" value="SNF2_assoc"/>
    <property type="match status" value="1"/>
</dbReference>
<dbReference type="GO" id="GO:0005524">
    <property type="term" value="F:ATP binding"/>
    <property type="evidence" value="ECO:0007669"/>
    <property type="project" value="InterPro"/>
</dbReference>
<dbReference type="InterPro" id="IPR013663">
    <property type="entry name" value="Helicase_SWF/SNF/SWI_bac"/>
</dbReference>
<accession>A0A9D1DAB3</accession>
<dbReference type="Proteomes" id="UP000886757">
    <property type="component" value="Unassembled WGS sequence"/>
</dbReference>
<dbReference type="CDD" id="cd18793">
    <property type="entry name" value="SF2_C_SNF"/>
    <property type="match status" value="1"/>
</dbReference>
<dbReference type="SMART" id="SM00487">
    <property type="entry name" value="DEXDc"/>
    <property type="match status" value="1"/>
</dbReference>
<dbReference type="PROSITE" id="PS51194">
    <property type="entry name" value="HELICASE_CTER"/>
    <property type="match status" value="1"/>
</dbReference>
<dbReference type="InterPro" id="IPR027417">
    <property type="entry name" value="P-loop_NTPase"/>
</dbReference>
<dbReference type="AlphaFoldDB" id="A0A9D1DAB3"/>
<evidence type="ECO:0000256" key="1">
    <source>
        <dbReference type="ARBA" id="ARBA00022801"/>
    </source>
</evidence>
<dbReference type="EMBL" id="DVGK01000070">
    <property type="protein sequence ID" value="HIR13498.1"/>
    <property type="molecule type" value="Genomic_DNA"/>
</dbReference>
<dbReference type="InterPro" id="IPR001650">
    <property type="entry name" value="Helicase_C-like"/>
</dbReference>
<gene>
    <name evidence="5" type="ORF">IAB31_06205</name>
</gene>
<dbReference type="GO" id="GO:0016787">
    <property type="term" value="F:hydrolase activity"/>
    <property type="evidence" value="ECO:0007669"/>
    <property type="project" value="UniProtKB-KW"/>
</dbReference>
<sequence>ASAANVPPPARDSTVNIWRRCCTLSIKSRKRIRGTWPGNSRRRKAAGSGRSRKAGRADSGSCRASHMIADTEERAESLSLAPRLTRKAGVLSLSFKIGTGKLFVIKKLDEFCENVKNSATAQYGTSTSFNHQIGNFTEKGREWIRFIQQMVQEEENIEQRIEEAGRYYSGRRKSGTGGSMEMFGWRLDRLYERMQDEAIEFEDKDGGGKKKAMLRRGRGNPQVTLRIEPEQESGEEFHGILVSGSLPDLHYGMEDAYFIQENQLLRLEKDFMERIEPLANLSDEEGFSFLVGRNHMAEFYYRVLPRLQEAVRIEESEPEKIRSYLPPDVKFIFYLDAEDSDITCRIFARYGEQEYSVLDLLRENRNKNMKVFRDLSREEEVLFLASQWLPGTELEKDEITCGGSEEQMFRMVSQGVEALLGLGEVRCTKRFRNHQKIRRVKVAVGVSVSSGLLDLKLSTEDTSREELMEILREYRTKKKYYRMKNGDFADLGDDSLEMVSEIARAMHLSAKELAEGSAHLPVYRTLYLDKMLEEHESVYSTRDSHFRKIVKGFKTVKDADFEEPASLSRIMRRYQKDGYKWLRTLESWGFGGILADDMGLGKTLQAIAVLLAAKEEGQKGTALIVSPASLVFNWGQEFQRFAPQLAVCLVTGTQEERQRKLEDYEKYDVLVTSYDLLKRDIGQYEGRSFSYEILDEAQYIKNHTTAAAKAVKVIHSQTRFALTGTPIENRLSELWSIFDYLMPGFFYGYDVFKREIETPVVKNQDEDAMKRLQKMAAPFILRRLKEDVLKDLPEKLEEIRYVPFGADQQKLYDTQVLHMRESIAKQDPAEFNKNKFQILSELTRLRQICCDPALCFENYKGEAVKVEACLQLIQSGMDGGHRMLLFSQFTSMLEILKKRLEEEKISYFMITGATPKEKRLAMVKAFNEGDTPVFLISLKAGGVGLNLTGADMVIHYDPWWNLAAQNQATDRAHRIGQQKKVTVYKLIVKNSIKEKIQQLQETKQDLADQVIGGETGQLGSLSQEELLELLGA</sequence>
<dbReference type="InterPro" id="IPR049730">
    <property type="entry name" value="SNF2/RAD54-like_C"/>
</dbReference>
<dbReference type="PANTHER" id="PTHR10799">
    <property type="entry name" value="SNF2/RAD54 HELICASE FAMILY"/>
    <property type="match status" value="1"/>
</dbReference>
<feature type="region of interest" description="Disordered" evidence="2">
    <location>
        <begin position="33"/>
        <end position="63"/>
    </location>
</feature>
<dbReference type="Pfam" id="PF00271">
    <property type="entry name" value="Helicase_C"/>
    <property type="match status" value="1"/>
</dbReference>
<name>A0A9D1DAB3_9FIRM</name>
<evidence type="ECO:0000259" key="4">
    <source>
        <dbReference type="PROSITE" id="PS51194"/>
    </source>
</evidence>
<dbReference type="Gene3D" id="3.40.50.10810">
    <property type="entry name" value="Tandem AAA-ATPase domain"/>
    <property type="match status" value="1"/>
</dbReference>
<dbReference type="InterPro" id="IPR038718">
    <property type="entry name" value="SNF2-like_sf"/>
</dbReference>